<dbReference type="InterPro" id="IPR006139">
    <property type="entry name" value="D-isomer_2_OHA_DH_cat_dom"/>
</dbReference>
<dbReference type="FunFam" id="3.40.50.720:FF:000203">
    <property type="entry name" value="D-3-phosphoglycerate dehydrogenase (SerA)"/>
    <property type="match status" value="1"/>
</dbReference>
<dbReference type="RefSeq" id="WP_062949643.1">
    <property type="nucleotide sequence ID" value="NZ_LPVY01000005.1"/>
</dbReference>
<dbReference type="InterPro" id="IPR029752">
    <property type="entry name" value="D-isomer_DH_CS1"/>
</dbReference>
<dbReference type="PANTHER" id="PTHR10996:SF283">
    <property type="entry name" value="GLYOXYLATE_HYDROXYPYRUVATE REDUCTASE B"/>
    <property type="match status" value="1"/>
</dbReference>
<dbReference type="PROSITE" id="PS00065">
    <property type="entry name" value="D_2_HYDROXYACID_DH_1"/>
    <property type="match status" value="1"/>
</dbReference>
<evidence type="ECO:0000256" key="3">
    <source>
        <dbReference type="ARBA" id="ARBA00023027"/>
    </source>
</evidence>
<accession>A0A154L7B4</accession>
<feature type="domain" description="D-isomer specific 2-hydroxyacid dehydrogenase catalytic" evidence="5">
    <location>
        <begin position="7"/>
        <end position="318"/>
    </location>
</feature>
<proteinExistence type="inferred from homology"/>
<keyword evidence="2 4" id="KW-0560">Oxidoreductase</keyword>
<dbReference type="InterPro" id="IPR050223">
    <property type="entry name" value="D-isomer_2-hydroxyacid_DH"/>
</dbReference>
<evidence type="ECO:0000256" key="4">
    <source>
        <dbReference type="RuleBase" id="RU003719"/>
    </source>
</evidence>
<reference evidence="7 8" key="1">
    <citation type="submission" date="2015-12" db="EMBL/GenBank/DDBJ databases">
        <title>Genome sequence of Thalassospira lucentensis MCCC 1A02072.</title>
        <authorList>
            <person name="Lu L."/>
            <person name="Lai Q."/>
            <person name="Shao Z."/>
            <person name="Qian P."/>
        </authorList>
    </citation>
    <scope>NUCLEOTIDE SEQUENCE [LARGE SCALE GENOMIC DNA]</scope>
    <source>
        <strain evidence="7 8">MCCC 1A02072</strain>
    </source>
</reference>
<dbReference type="Pfam" id="PF02826">
    <property type="entry name" value="2-Hacid_dh_C"/>
    <property type="match status" value="1"/>
</dbReference>
<dbReference type="InterPro" id="IPR036291">
    <property type="entry name" value="NAD(P)-bd_dom_sf"/>
</dbReference>
<dbReference type="GO" id="GO:0005829">
    <property type="term" value="C:cytosol"/>
    <property type="evidence" value="ECO:0007669"/>
    <property type="project" value="TreeGrafter"/>
</dbReference>
<dbReference type="SUPFAM" id="SSF52283">
    <property type="entry name" value="Formate/glycerate dehydrogenase catalytic domain-like"/>
    <property type="match status" value="1"/>
</dbReference>
<comment type="caution">
    <text evidence="7">The sequence shown here is derived from an EMBL/GenBank/DDBJ whole genome shotgun (WGS) entry which is preliminary data.</text>
</comment>
<keyword evidence="3" id="KW-0520">NAD</keyword>
<sequence>MKPVLAITRRLPDAVEKRARESYDLRMQDGDDPLSRDQILDLCKDANAALVSVGDPIDAAFFAALPQKVGIVATFSVGTDHIDLAAAKANGFVIGNTPGVLTDATADIAWLLILGAARRASEGEAEVRNATWSSWRPTHMMGTQVTGKKLGIIGMGRIGQAVAKRARGFDMEVHYFNRRRLPEDQEFGATYHPSIDDLLPHCDFLSLHCPSTPETRGMVNRDFIAKLPDGAIIVNTARGDVVNDKDLIAALKSGKLTAAGLDVFAGEPNIEPAYRDLPNTFLLPHLGSATVETRNAMGFRALDNIDAFIAGKEVPFRV</sequence>
<dbReference type="Gene3D" id="3.40.50.720">
    <property type="entry name" value="NAD(P)-binding Rossmann-like Domain"/>
    <property type="match status" value="2"/>
</dbReference>
<evidence type="ECO:0000259" key="6">
    <source>
        <dbReference type="Pfam" id="PF02826"/>
    </source>
</evidence>
<evidence type="ECO:0000313" key="7">
    <source>
        <dbReference type="EMBL" id="KZB66550.1"/>
    </source>
</evidence>
<dbReference type="GO" id="GO:0051287">
    <property type="term" value="F:NAD binding"/>
    <property type="evidence" value="ECO:0007669"/>
    <property type="project" value="InterPro"/>
</dbReference>
<evidence type="ECO:0000313" key="8">
    <source>
        <dbReference type="Proteomes" id="UP000076335"/>
    </source>
</evidence>
<dbReference type="InterPro" id="IPR006140">
    <property type="entry name" value="D-isomer_DH_NAD-bd"/>
</dbReference>
<dbReference type="CDD" id="cd05301">
    <property type="entry name" value="GDH"/>
    <property type="match status" value="1"/>
</dbReference>
<dbReference type="InterPro" id="IPR029753">
    <property type="entry name" value="D-isomer_DH_CS"/>
</dbReference>
<dbReference type="GO" id="GO:0016618">
    <property type="term" value="F:hydroxypyruvate reductase [NAD(P)H] activity"/>
    <property type="evidence" value="ECO:0007669"/>
    <property type="project" value="TreeGrafter"/>
</dbReference>
<feature type="domain" description="D-isomer specific 2-hydroxyacid dehydrogenase NAD-binding" evidence="6">
    <location>
        <begin position="112"/>
        <end position="287"/>
    </location>
</feature>
<dbReference type="Pfam" id="PF00389">
    <property type="entry name" value="2-Hacid_dh"/>
    <property type="match status" value="1"/>
</dbReference>
<dbReference type="AlphaFoldDB" id="A0A154L7B4"/>
<evidence type="ECO:0000256" key="2">
    <source>
        <dbReference type="ARBA" id="ARBA00023002"/>
    </source>
</evidence>
<dbReference type="PANTHER" id="PTHR10996">
    <property type="entry name" value="2-HYDROXYACID DEHYDROGENASE-RELATED"/>
    <property type="match status" value="1"/>
</dbReference>
<evidence type="ECO:0000256" key="1">
    <source>
        <dbReference type="ARBA" id="ARBA00005854"/>
    </source>
</evidence>
<protein>
    <submittedName>
        <fullName evidence="7">D-glycerate dehydrogenase</fullName>
    </submittedName>
</protein>
<evidence type="ECO:0000259" key="5">
    <source>
        <dbReference type="Pfam" id="PF00389"/>
    </source>
</evidence>
<gene>
    <name evidence="7" type="ORF">AUP42_13390</name>
</gene>
<dbReference type="EMBL" id="LPVY01000005">
    <property type="protein sequence ID" value="KZB66550.1"/>
    <property type="molecule type" value="Genomic_DNA"/>
</dbReference>
<dbReference type="PROSITE" id="PS00670">
    <property type="entry name" value="D_2_HYDROXYACID_DH_2"/>
    <property type="match status" value="1"/>
</dbReference>
<comment type="similarity">
    <text evidence="1 4">Belongs to the D-isomer specific 2-hydroxyacid dehydrogenase family.</text>
</comment>
<dbReference type="SUPFAM" id="SSF51735">
    <property type="entry name" value="NAD(P)-binding Rossmann-fold domains"/>
    <property type="match status" value="1"/>
</dbReference>
<dbReference type="GO" id="GO:0030267">
    <property type="term" value="F:glyoxylate reductase (NADPH) activity"/>
    <property type="evidence" value="ECO:0007669"/>
    <property type="project" value="TreeGrafter"/>
</dbReference>
<dbReference type="OrthoDB" id="9793626at2"/>
<organism evidence="7 8">
    <name type="scientific">Thalassospira lucentensis</name>
    <dbReference type="NCBI Taxonomy" id="168935"/>
    <lineage>
        <taxon>Bacteria</taxon>
        <taxon>Pseudomonadati</taxon>
        <taxon>Pseudomonadota</taxon>
        <taxon>Alphaproteobacteria</taxon>
        <taxon>Rhodospirillales</taxon>
        <taxon>Thalassospiraceae</taxon>
        <taxon>Thalassospira</taxon>
    </lineage>
</organism>
<name>A0A154L7B4_9PROT</name>
<dbReference type="PROSITE" id="PS00671">
    <property type="entry name" value="D_2_HYDROXYACID_DH_3"/>
    <property type="match status" value="1"/>
</dbReference>
<dbReference type="Proteomes" id="UP000076335">
    <property type="component" value="Unassembled WGS sequence"/>
</dbReference>